<dbReference type="InterPro" id="IPR006696">
    <property type="entry name" value="DUF423"/>
</dbReference>
<dbReference type="GO" id="GO:0005886">
    <property type="term" value="C:plasma membrane"/>
    <property type="evidence" value="ECO:0007669"/>
    <property type="project" value="TreeGrafter"/>
</dbReference>
<evidence type="ECO:0008006" key="9">
    <source>
        <dbReference type="Google" id="ProtNLM"/>
    </source>
</evidence>
<dbReference type="PANTHER" id="PTHR43461">
    <property type="entry name" value="TRANSMEMBRANE PROTEIN 256"/>
    <property type="match status" value="1"/>
</dbReference>
<evidence type="ECO:0000256" key="6">
    <source>
        <dbReference type="SAM" id="Phobius"/>
    </source>
</evidence>
<sequence length="150" mass="15771">MKNENLRGGVLAKPFLLAGALFAGLAVILGAFAAHGLKGVLTAQQLSTFETGVRYQMYHALAVLLLPALSNYISGKWVNRVALCFVIGCVLFSGSLYALSISGIKWFGPITPLGGLFFIIGWALLLVGLLVTGNTDSQSQGNNLQGGDDV</sequence>
<proteinExistence type="inferred from homology"/>
<organism evidence="7 8">
    <name type="scientific">Alteromonas mediterranea</name>
    <dbReference type="NCBI Taxonomy" id="314275"/>
    <lineage>
        <taxon>Bacteria</taxon>
        <taxon>Pseudomonadati</taxon>
        <taxon>Pseudomonadota</taxon>
        <taxon>Gammaproteobacteria</taxon>
        <taxon>Alteromonadales</taxon>
        <taxon>Alteromonadaceae</taxon>
        <taxon>Alteromonas/Salinimonas group</taxon>
        <taxon>Alteromonas</taxon>
    </lineage>
</organism>
<feature type="transmembrane region" description="Helical" evidence="6">
    <location>
        <begin position="57"/>
        <end position="74"/>
    </location>
</feature>
<comment type="subcellular location">
    <subcellularLocation>
        <location evidence="1">Membrane</location>
        <topology evidence="1">Multi-pass membrane protein</topology>
    </subcellularLocation>
</comment>
<dbReference type="PANTHER" id="PTHR43461:SF1">
    <property type="entry name" value="TRANSMEMBRANE PROTEIN 256"/>
    <property type="match status" value="1"/>
</dbReference>
<evidence type="ECO:0000313" key="8">
    <source>
        <dbReference type="Proteomes" id="UP000061468"/>
    </source>
</evidence>
<keyword evidence="5 6" id="KW-0472">Membrane</keyword>
<gene>
    <name evidence="7" type="ORF">AV942_07695</name>
</gene>
<feature type="transmembrane region" description="Helical" evidence="6">
    <location>
        <begin position="110"/>
        <end position="131"/>
    </location>
</feature>
<evidence type="ECO:0000313" key="7">
    <source>
        <dbReference type="EMBL" id="AMJ78180.1"/>
    </source>
</evidence>
<comment type="similarity">
    <text evidence="2">Belongs to the UPF0382 family.</text>
</comment>
<dbReference type="RefSeq" id="WP_015066826.1">
    <property type="nucleotide sequence ID" value="NZ_CP013928.1"/>
</dbReference>
<reference evidence="7 8" key="1">
    <citation type="submission" date="2015-12" db="EMBL/GenBank/DDBJ databases">
        <title>Intraspecies pangenome expansion in the marine bacterium Alteromonas.</title>
        <authorList>
            <person name="Lopez-Perez M."/>
            <person name="Rodriguez-Valera F."/>
        </authorList>
    </citation>
    <scope>NUCLEOTIDE SEQUENCE [LARGE SCALE GENOMIC DNA]</scope>
    <source>
        <strain evidence="7 8">UM8</strain>
    </source>
</reference>
<keyword evidence="3 6" id="KW-0812">Transmembrane</keyword>
<dbReference type="AlphaFoldDB" id="A0AAC8XIR8"/>
<dbReference type="Proteomes" id="UP000061468">
    <property type="component" value="Chromosome"/>
</dbReference>
<feature type="transmembrane region" description="Helical" evidence="6">
    <location>
        <begin position="81"/>
        <end position="104"/>
    </location>
</feature>
<evidence type="ECO:0000256" key="3">
    <source>
        <dbReference type="ARBA" id="ARBA00022692"/>
    </source>
</evidence>
<evidence type="ECO:0000256" key="2">
    <source>
        <dbReference type="ARBA" id="ARBA00009694"/>
    </source>
</evidence>
<accession>A0AAC8XIR8</accession>
<keyword evidence="4 6" id="KW-1133">Transmembrane helix</keyword>
<name>A0AAC8XIR8_9ALTE</name>
<evidence type="ECO:0000256" key="5">
    <source>
        <dbReference type="ARBA" id="ARBA00023136"/>
    </source>
</evidence>
<dbReference type="EMBL" id="CP013928">
    <property type="protein sequence ID" value="AMJ78180.1"/>
    <property type="molecule type" value="Genomic_DNA"/>
</dbReference>
<evidence type="ECO:0000256" key="4">
    <source>
        <dbReference type="ARBA" id="ARBA00022989"/>
    </source>
</evidence>
<dbReference type="Pfam" id="PF04241">
    <property type="entry name" value="DUF423"/>
    <property type="match status" value="1"/>
</dbReference>
<protein>
    <recommendedName>
        <fullName evidence="9">DUF423 domain-containing protein</fullName>
    </recommendedName>
</protein>
<evidence type="ECO:0000256" key="1">
    <source>
        <dbReference type="ARBA" id="ARBA00004141"/>
    </source>
</evidence>